<accession>A0ABS6BHX6</accession>
<gene>
    <name evidence="5" type="ORF">KOF26_08505</name>
</gene>
<reference evidence="5 6" key="1">
    <citation type="submission" date="2021-06" db="EMBL/GenBank/DDBJ databases">
        <title>Sphingomonas sp. XMGL2, whole genome shotgun sequencing project.</title>
        <authorList>
            <person name="Zhao G."/>
            <person name="Shen L."/>
        </authorList>
    </citation>
    <scope>NUCLEOTIDE SEQUENCE [LARGE SCALE GENOMIC DNA]</scope>
    <source>
        <strain evidence="5 6">XMGL2</strain>
    </source>
</reference>
<dbReference type="Pfam" id="PF08450">
    <property type="entry name" value="SGL"/>
    <property type="match status" value="1"/>
</dbReference>
<evidence type="ECO:0000256" key="1">
    <source>
        <dbReference type="ARBA" id="ARBA00022801"/>
    </source>
</evidence>
<dbReference type="PANTHER" id="PTHR47572:SF4">
    <property type="entry name" value="LACTONASE DRP35"/>
    <property type="match status" value="1"/>
</dbReference>
<feature type="signal peptide" evidence="3">
    <location>
        <begin position="1"/>
        <end position="17"/>
    </location>
</feature>
<keyword evidence="6" id="KW-1185">Reference proteome</keyword>
<name>A0ABS6BHX6_9SPHN</name>
<organism evidence="5 6">
    <name type="scientific">Sphingomonas quercus</name>
    <dbReference type="NCBI Taxonomy" id="2842451"/>
    <lineage>
        <taxon>Bacteria</taxon>
        <taxon>Pseudomonadati</taxon>
        <taxon>Pseudomonadota</taxon>
        <taxon>Alphaproteobacteria</taxon>
        <taxon>Sphingomonadales</taxon>
        <taxon>Sphingomonadaceae</taxon>
        <taxon>Sphingomonas</taxon>
    </lineage>
</organism>
<feature type="chain" id="PRO_5045757485" evidence="3">
    <location>
        <begin position="18"/>
        <end position="353"/>
    </location>
</feature>
<evidence type="ECO:0000256" key="2">
    <source>
        <dbReference type="SAM" id="MobiDB-lite"/>
    </source>
</evidence>
<dbReference type="Proteomes" id="UP000776276">
    <property type="component" value="Unassembled WGS sequence"/>
</dbReference>
<comment type="caution">
    <text evidence="5">The sequence shown here is derived from an EMBL/GenBank/DDBJ whole genome shotgun (WGS) entry which is preliminary data.</text>
</comment>
<evidence type="ECO:0000259" key="4">
    <source>
        <dbReference type="Pfam" id="PF08450"/>
    </source>
</evidence>
<dbReference type="InterPro" id="IPR051262">
    <property type="entry name" value="SMP-30/CGR1_Lactonase"/>
</dbReference>
<proteinExistence type="predicted"/>
<dbReference type="PROSITE" id="PS51257">
    <property type="entry name" value="PROKAR_LIPOPROTEIN"/>
    <property type="match status" value="1"/>
</dbReference>
<evidence type="ECO:0000313" key="5">
    <source>
        <dbReference type="EMBL" id="MBU3077903.1"/>
    </source>
</evidence>
<keyword evidence="1" id="KW-0378">Hydrolase</keyword>
<dbReference type="RefSeq" id="WP_216323231.1">
    <property type="nucleotide sequence ID" value="NZ_JAHKRT010000004.1"/>
</dbReference>
<protein>
    <submittedName>
        <fullName evidence="5">SMP-30/gluconolactonase/LRE family protein</fullName>
    </submittedName>
</protein>
<feature type="compositionally biased region" description="Low complexity" evidence="2">
    <location>
        <begin position="29"/>
        <end position="46"/>
    </location>
</feature>
<evidence type="ECO:0000313" key="6">
    <source>
        <dbReference type="Proteomes" id="UP000776276"/>
    </source>
</evidence>
<dbReference type="InterPro" id="IPR013658">
    <property type="entry name" value="SGL"/>
</dbReference>
<feature type="region of interest" description="Disordered" evidence="2">
    <location>
        <begin position="28"/>
        <end position="47"/>
    </location>
</feature>
<evidence type="ECO:0000256" key="3">
    <source>
        <dbReference type="SAM" id="SignalP"/>
    </source>
</evidence>
<dbReference type="EMBL" id="JAHKRT010000004">
    <property type="protein sequence ID" value="MBU3077903.1"/>
    <property type="molecule type" value="Genomic_DNA"/>
</dbReference>
<keyword evidence="3" id="KW-0732">Signal</keyword>
<dbReference type="PANTHER" id="PTHR47572">
    <property type="entry name" value="LIPOPROTEIN-RELATED"/>
    <property type="match status" value="1"/>
</dbReference>
<feature type="domain" description="SMP-30/Gluconolactonase/LRE-like region" evidence="4">
    <location>
        <begin position="75"/>
        <end position="332"/>
    </location>
</feature>
<sequence>MGRILAAALAVSSIAFVAGCSQTGGGADNGQENAQADAAEAQAEQGPHIDRLDPALDAIIPKDARLEKIGEGFGFAEGPLWVNGELRFSDLIRNKLFAIGPDGKTRLLLDKSGGLDSFPEGKFQGSNGAVVDKDGTVLMVQHGARRIVRLDDKLNIKPFIERFEGKRLNSPNDLVFAPDGSLWITDPPYGLDGQDKDPAKEVKFNAVYRYKDGKLTAVITDLPRPNGIGFSPDGKKLYISNSEPEMFVNVYDVNPDGTVANGKRFISYPGPNPIDVPDGLKVDSQGNVWTSGPGGIRIISPEGKVLGQLKTSDRAQANLAWGGPDWKTAYIMGAGNIYRLQISIPGEKPLYTK</sequence>